<evidence type="ECO:0000313" key="2">
    <source>
        <dbReference type="EMBL" id="KUG13629.1"/>
    </source>
</evidence>
<feature type="region of interest" description="Disordered" evidence="1">
    <location>
        <begin position="1"/>
        <end position="37"/>
    </location>
</feature>
<dbReference type="AlphaFoldDB" id="A0A0W8EYK8"/>
<accession>A0A0W8EYK8</accession>
<reference evidence="2" key="1">
    <citation type="journal article" date="2015" name="Proc. Natl. Acad. Sci. U.S.A.">
        <title>Networks of energetic and metabolic interactions define dynamics in microbial communities.</title>
        <authorList>
            <person name="Embree M."/>
            <person name="Liu J.K."/>
            <person name="Al-Bassam M.M."/>
            <person name="Zengler K."/>
        </authorList>
    </citation>
    <scope>NUCLEOTIDE SEQUENCE</scope>
</reference>
<feature type="compositionally biased region" description="Basic residues" evidence="1">
    <location>
        <begin position="1"/>
        <end position="10"/>
    </location>
</feature>
<organism evidence="2">
    <name type="scientific">hydrocarbon metagenome</name>
    <dbReference type="NCBI Taxonomy" id="938273"/>
    <lineage>
        <taxon>unclassified sequences</taxon>
        <taxon>metagenomes</taxon>
        <taxon>ecological metagenomes</taxon>
    </lineage>
</organism>
<protein>
    <submittedName>
        <fullName evidence="2">Uncharacterized protein</fullName>
    </submittedName>
</protein>
<sequence length="37" mass="3415">MSPAGSRRRAGSVVVAKGGESESGKGVAAGARGAAAT</sequence>
<gene>
    <name evidence="2" type="ORF">ASZ90_016342</name>
</gene>
<feature type="compositionally biased region" description="Low complexity" evidence="1">
    <location>
        <begin position="24"/>
        <end position="37"/>
    </location>
</feature>
<proteinExistence type="predicted"/>
<comment type="caution">
    <text evidence="2">The sequence shown here is derived from an EMBL/GenBank/DDBJ whole genome shotgun (WGS) entry which is preliminary data.</text>
</comment>
<evidence type="ECO:0000256" key="1">
    <source>
        <dbReference type="SAM" id="MobiDB-lite"/>
    </source>
</evidence>
<dbReference type="EMBL" id="LNQE01001713">
    <property type="protein sequence ID" value="KUG13629.1"/>
    <property type="molecule type" value="Genomic_DNA"/>
</dbReference>
<name>A0A0W8EYK8_9ZZZZ</name>